<evidence type="ECO:0000313" key="3">
    <source>
        <dbReference type="Proteomes" id="UP001151760"/>
    </source>
</evidence>
<feature type="compositionally biased region" description="Basic and acidic residues" evidence="1">
    <location>
        <begin position="25"/>
        <end position="46"/>
    </location>
</feature>
<dbReference type="Proteomes" id="UP001151760">
    <property type="component" value="Unassembled WGS sequence"/>
</dbReference>
<proteinExistence type="predicted"/>
<feature type="compositionally biased region" description="Low complexity" evidence="1">
    <location>
        <begin position="47"/>
        <end position="56"/>
    </location>
</feature>
<evidence type="ECO:0000256" key="1">
    <source>
        <dbReference type="SAM" id="MobiDB-lite"/>
    </source>
</evidence>
<gene>
    <name evidence="2" type="ORF">Tco_0726070</name>
</gene>
<dbReference type="EMBL" id="BQNB010010357">
    <property type="protein sequence ID" value="GJS76189.1"/>
    <property type="molecule type" value="Genomic_DNA"/>
</dbReference>
<sequence length="346" mass="40083">MVEESENVINDSPIPRNVNQNIPDTRLEPRSDKESLGKGKIIEESRSTPSPTPIRSSRIHTDLGRYGYLFEHLRAKFLSIKSFDTLADHLQEVKVQVPVYVAKGLLLERQQNKEETDKMIAKAMLQEHGRLQTEISSHIQQAIDNKMPSLVDASVRNYMSRHIFHVHPTQPQTTSVLEQQYQLYISMKNNSQLQQQDIAIWLALQMKFETLQVPQTTCRTSAVRPRDHDDPHDDAPPEGENRNQKQVDDYDFWTESYASNDDEIPTKQVLQNIMEEVSLTINDAELKKIADEMLRQRCTLGDEHQYHIDQMKNFLKSNFVWESRKEILASPHPRKTTPLVQSCKKT</sequence>
<feature type="region of interest" description="Disordered" evidence="1">
    <location>
        <begin position="217"/>
        <end position="249"/>
    </location>
</feature>
<accession>A0ABQ4YEN0</accession>
<reference evidence="2" key="2">
    <citation type="submission" date="2022-01" db="EMBL/GenBank/DDBJ databases">
        <authorList>
            <person name="Yamashiro T."/>
            <person name="Shiraishi A."/>
            <person name="Satake H."/>
            <person name="Nakayama K."/>
        </authorList>
    </citation>
    <scope>NUCLEOTIDE SEQUENCE</scope>
</reference>
<protein>
    <submittedName>
        <fullName evidence="2">Uncharacterized protein</fullName>
    </submittedName>
</protein>
<reference evidence="2" key="1">
    <citation type="journal article" date="2022" name="Int. J. Mol. Sci.">
        <title>Draft Genome of Tanacetum Coccineum: Genomic Comparison of Closely Related Tanacetum-Family Plants.</title>
        <authorList>
            <person name="Yamashiro T."/>
            <person name="Shiraishi A."/>
            <person name="Nakayama K."/>
            <person name="Satake H."/>
        </authorList>
    </citation>
    <scope>NUCLEOTIDE SEQUENCE</scope>
</reference>
<name>A0ABQ4YEN0_9ASTR</name>
<comment type="caution">
    <text evidence="2">The sequence shown here is derived from an EMBL/GenBank/DDBJ whole genome shotgun (WGS) entry which is preliminary data.</text>
</comment>
<keyword evidence="3" id="KW-1185">Reference proteome</keyword>
<feature type="compositionally biased region" description="Basic and acidic residues" evidence="1">
    <location>
        <begin position="224"/>
        <end position="248"/>
    </location>
</feature>
<organism evidence="2 3">
    <name type="scientific">Tanacetum coccineum</name>
    <dbReference type="NCBI Taxonomy" id="301880"/>
    <lineage>
        <taxon>Eukaryota</taxon>
        <taxon>Viridiplantae</taxon>
        <taxon>Streptophyta</taxon>
        <taxon>Embryophyta</taxon>
        <taxon>Tracheophyta</taxon>
        <taxon>Spermatophyta</taxon>
        <taxon>Magnoliopsida</taxon>
        <taxon>eudicotyledons</taxon>
        <taxon>Gunneridae</taxon>
        <taxon>Pentapetalae</taxon>
        <taxon>asterids</taxon>
        <taxon>campanulids</taxon>
        <taxon>Asterales</taxon>
        <taxon>Asteraceae</taxon>
        <taxon>Asteroideae</taxon>
        <taxon>Anthemideae</taxon>
        <taxon>Anthemidinae</taxon>
        <taxon>Tanacetum</taxon>
    </lineage>
</organism>
<evidence type="ECO:0000313" key="2">
    <source>
        <dbReference type="EMBL" id="GJS76189.1"/>
    </source>
</evidence>
<feature type="region of interest" description="Disordered" evidence="1">
    <location>
        <begin position="1"/>
        <end position="58"/>
    </location>
</feature>